<proteinExistence type="predicted"/>
<feature type="domain" description="Zinc finger CCHC" evidence="2">
    <location>
        <begin position="109"/>
        <end position="182"/>
    </location>
</feature>
<evidence type="ECO:0000313" key="4">
    <source>
        <dbReference type="Proteomes" id="UP000289886"/>
    </source>
</evidence>
<organism evidence="3 4">
    <name type="scientific">Acipenser ruthenus</name>
    <name type="common">Sterlet sturgeon</name>
    <dbReference type="NCBI Taxonomy" id="7906"/>
    <lineage>
        <taxon>Eukaryota</taxon>
        <taxon>Metazoa</taxon>
        <taxon>Chordata</taxon>
        <taxon>Craniata</taxon>
        <taxon>Vertebrata</taxon>
        <taxon>Euteleostomi</taxon>
        <taxon>Actinopterygii</taxon>
        <taxon>Chondrostei</taxon>
        <taxon>Acipenseriformes</taxon>
        <taxon>Acipenseridae</taxon>
        <taxon>Acipenser</taxon>
    </lineage>
</organism>
<dbReference type="GO" id="GO:0002218">
    <property type="term" value="P:activation of innate immune response"/>
    <property type="evidence" value="ECO:0007669"/>
    <property type="project" value="InterPro"/>
</dbReference>
<keyword evidence="4" id="KW-1185">Reference proteome</keyword>
<dbReference type="InterPro" id="IPR057811">
    <property type="entry name" value="RBD_ZCCHC3_2nd"/>
</dbReference>
<evidence type="ECO:0000259" key="1">
    <source>
        <dbReference type="Pfam" id="PF23057"/>
    </source>
</evidence>
<dbReference type="GO" id="GO:0003690">
    <property type="term" value="F:double-stranded DNA binding"/>
    <property type="evidence" value="ECO:0007669"/>
    <property type="project" value="InterPro"/>
</dbReference>
<accession>A0A444V121</accession>
<protein>
    <submittedName>
        <fullName evidence="3">Zinc finger CCHC domain-containing protein 3</fullName>
    </submittedName>
</protein>
<dbReference type="PANTHER" id="PTHR22639:SF3">
    <property type="entry name" value="ZINC FINGER CCHC DOMAIN-CONTAINING PROTEIN 3"/>
    <property type="match status" value="1"/>
</dbReference>
<evidence type="ECO:0000259" key="2">
    <source>
        <dbReference type="Pfam" id="PF23058"/>
    </source>
</evidence>
<dbReference type="InterPro" id="IPR057810">
    <property type="entry name" value="RBD_ZCCHC3_1st"/>
</dbReference>
<dbReference type="Pfam" id="PF23057">
    <property type="entry name" value="RBD_ZCCHC3_1st"/>
    <property type="match status" value="1"/>
</dbReference>
<dbReference type="PANTHER" id="PTHR22639">
    <property type="entry name" value="GAG-RELATED PROTEIN"/>
    <property type="match status" value="1"/>
</dbReference>
<dbReference type="AlphaFoldDB" id="A0A444V121"/>
<dbReference type="GO" id="GO:0003723">
    <property type="term" value="F:RNA binding"/>
    <property type="evidence" value="ECO:0007669"/>
    <property type="project" value="InterPro"/>
</dbReference>
<gene>
    <name evidence="3" type="ORF">EOD39_18380</name>
</gene>
<dbReference type="EMBL" id="SCEB01003794">
    <property type="protein sequence ID" value="RXM94090.1"/>
    <property type="molecule type" value="Genomic_DNA"/>
</dbReference>
<dbReference type="Proteomes" id="UP000289886">
    <property type="component" value="Unassembled WGS sequence"/>
</dbReference>
<comment type="caution">
    <text evidence="3">The sequence shown here is derived from an EMBL/GenBank/DDBJ whole genome shotgun (WGS) entry which is preliminary data.</text>
</comment>
<feature type="domain" description="Zinc finger CCHC" evidence="1">
    <location>
        <begin position="15"/>
        <end position="93"/>
    </location>
</feature>
<dbReference type="InterPro" id="IPR042509">
    <property type="entry name" value="ZCCHC3"/>
</dbReference>
<name>A0A444V121_ACIRT</name>
<dbReference type="Pfam" id="PF23058">
    <property type="entry name" value="RBD_ZCCHC3_2nd"/>
    <property type="match status" value="1"/>
</dbReference>
<reference evidence="3 4" key="1">
    <citation type="submission" date="2019-01" db="EMBL/GenBank/DDBJ databases">
        <title>Draft Genome and Complete Hox-Cluster Characterization of the Sterlet Sturgeon (Acipenser ruthenus).</title>
        <authorList>
            <person name="Wei Q."/>
        </authorList>
    </citation>
    <scope>NUCLEOTIDE SEQUENCE [LARGE SCALE GENOMIC DNA]</scope>
    <source>
        <strain evidence="3">WHYD16114868_AA</strain>
        <tissue evidence="3">Blood</tissue>
    </source>
</reference>
<sequence>MGGWRKKFERRVGAKNTARFCWRGIVEEEEMLREELIEKIIIGQLEVNFEEILGIQRNGREKYLDVTMKCQTYLKKLMVKYMENEEVHPVNKFKVRSMERDNYRLITLNMFDMNVPDVAVDLFLVDYVEIVSGPMYRRDRFGMWNGQRQYEVLLKEDENGFEGFLHPPATFRIGSVKGYMVYSRQPQICRRKRKEKRPRKKKEYE</sequence>
<evidence type="ECO:0000313" key="3">
    <source>
        <dbReference type="EMBL" id="RXM94090.1"/>
    </source>
</evidence>